<evidence type="ECO:0000313" key="5">
    <source>
        <dbReference type="Proteomes" id="UP001238163"/>
    </source>
</evidence>
<evidence type="ECO:0000256" key="1">
    <source>
        <dbReference type="ARBA" id="ARBA00010634"/>
    </source>
</evidence>
<feature type="signal peptide" evidence="3">
    <location>
        <begin position="1"/>
        <end position="24"/>
    </location>
</feature>
<comment type="similarity">
    <text evidence="1">Belongs to the MlaA family.</text>
</comment>
<dbReference type="GO" id="GO:0016787">
    <property type="term" value="F:hydrolase activity"/>
    <property type="evidence" value="ECO:0007669"/>
    <property type="project" value="UniProtKB-KW"/>
</dbReference>
<dbReference type="InterPro" id="IPR007428">
    <property type="entry name" value="MlaA"/>
</dbReference>
<dbReference type="EMBL" id="JAUSVL010000001">
    <property type="protein sequence ID" value="MDQ0288282.1"/>
    <property type="molecule type" value="Genomic_DNA"/>
</dbReference>
<keyword evidence="4" id="KW-0378">Hydrolase</keyword>
<feature type="chain" id="PRO_5041901985" evidence="3">
    <location>
        <begin position="25"/>
        <end position="633"/>
    </location>
</feature>
<keyword evidence="5" id="KW-1185">Reference proteome</keyword>
<dbReference type="InterPro" id="IPR029058">
    <property type="entry name" value="AB_hydrolase_fold"/>
</dbReference>
<dbReference type="RefSeq" id="WP_307259603.1">
    <property type="nucleotide sequence ID" value="NZ_JAUSVL010000001.1"/>
</dbReference>
<dbReference type="SUPFAM" id="SSF53474">
    <property type="entry name" value="alpha/beta-Hydrolases"/>
    <property type="match status" value="1"/>
</dbReference>
<keyword evidence="4" id="KW-0449">Lipoprotein</keyword>
<accession>A0AAE4ANE6</accession>
<dbReference type="GO" id="GO:0120010">
    <property type="term" value="P:intermembrane phospholipid transfer"/>
    <property type="evidence" value="ECO:0007669"/>
    <property type="project" value="TreeGrafter"/>
</dbReference>
<dbReference type="Pfam" id="PF04333">
    <property type="entry name" value="MlaA"/>
    <property type="match status" value="1"/>
</dbReference>
<protein>
    <submittedName>
        <fullName evidence="4">ABC-type transporter lipoprotein component MlaA/alpha/beta superfamily hydrolase</fullName>
    </submittedName>
</protein>
<dbReference type="Proteomes" id="UP001238163">
    <property type="component" value="Unassembled WGS sequence"/>
</dbReference>
<dbReference type="PANTHER" id="PTHR30035">
    <property type="entry name" value="LIPOPROTEIN VACJ-RELATED"/>
    <property type="match status" value="1"/>
</dbReference>
<dbReference type="GO" id="GO:0016020">
    <property type="term" value="C:membrane"/>
    <property type="evidence" value="ECO:0007669"/>
    <property type="project" value="InterPro"/>
</dbReference>
<proteinExistence type="inferred from homology"/>
<dbReference type="PANTHER" id="PTHR30035:SF3">
    <property type="entry name" value="INTERMEMBRANE PHOSPHOLIPID TRANSPORT SYSTEM LIPOPROTEIN MLAA"/>
    <property type="match status" value="1"/>
</dbReference>
<dbReference type="Gene3D" id="3.40.50.1820">
    <property type="entry name" value="alpha/beta hydrolase"/>
    <property type="match status" value="1"/>
</dbReference>
<name>A0AAE4ANE6_9BACT</name>
<reference evidence="4" key="1">
    <citation type="submission" date="2023-07" db="EMBL/GenBank/DDBJ databases">
        <title>Genomic Encyclopedia of Type Strains, Phase IV (KMG-IV): sequencing the most valuable type-strain genomes for metagenomic binning, comparative biology and taxonomic classification.</title>
        <authorList>
            <person name="Goeker M."/>
        </authorList>
    </citation>
    <scope>NUCLEOTIDE SEQUENCE</scope>
    <source>
        <strain evidence="4">DSM 24202</strain>
    </source>
</reference>
<organism evidence="4 5">
    <name type="scientific">Oligosphaera ethanolica</name>
    <dbReference type="NCBI Taxonomy" id="760260"/>
    <lineage>
        <taxon>Bacteria</taxon>
        <taxon>Pseudomonadati</taxon>
        <taxon>Lentisphaerota</taxon>
        <taxon>Oligosphaeria</taxon>
        <taxon>Oligosphaerales</taxon>
        <taxon>Oligosphaeraceae</taxon>
        <taxon>Oligosphaera</taxon>
    </lineage>
</organism>
<evidence type="ECO:0000256" key="2">
    <source>
        <dbReference type="ARBA" id="ARBA00022729"/>
    </source>
</evidence>
<evidence type="ECO:0000256" key="3">
    <source>
        <dbReference type="SAM" id="SignalP"/>
    </source>
</evidence>
<sequence length="633" mass="70260">MLPGGRVVRAFAGVCALLMSVAFADECVEPAYPPGTLMYAEPLPDPLEGFNRGVHVFNKVLSQQVIYPIGTSVDFLVPDPLQRGLRNAGHNTLYPLRLVNTCLQGKWSQAWSETKRFGVNTTVGVLGFRDQATKWDMPRYDEDFGQTFGYYGLGPGFFLNLPFLGPSTGRDTVGLVLDYPFDLVKWIFSGGTATAINATRTVNMFSMHSATLRQFFDAQEDSYAVVRAGYTVYRETQIADYQPPADFVGNDPDQSLGYVMLRPTRKDYALQGYTRRVQIAGAVEKLPYTSWHCPQDRGVLVILPGIGGHRLSAGVAALAEQFVADGWSVIAVSSSFTPDFFLGAAPAGYLPGNFRADAALLNDALQTVLADYRRRYPDSSSTQALLGFSLGGLNALYLAEREARGDVGTVAFAQYLAINPPVDPLYALQRVDEFFAIPSSWPATEREERSRELFHRVAAFLAFNGRQQRPPFRMPPLTLDESRFLIGMNMRLALVETLIASQQAANAGVLRNDPDKRNSALEVEALSTSYEDYVRYYLLPYLARRKPAAPTRSLEEIAAGLSLRSLDARLRDLGKVAVFQNRNDFLLHDDDAAWYGEFFGDRAVLHPEGGHLGNMSRPDYQQAMRDVLDRARQ</sequence>
<keyword evidence="2 3" id="KW-0732">Signal</keyword>
<gene>
    <name evidence="4" type="ORF">J3R75_000389</name>
</gene>
<dbReference type="AlphaFoldDB" id="A0AAE4ANE6"/>
<evidence type="ECO:0000313" key="4">
    <source>
        <dbReference type="EMBL" id="MDQ0288282.1"/>
    </source>
</evidence>
<comment type="caution">
    <text evidence="4">The sequence shown here is derived from an EMBL/GenBank/DDBJ whole genome shotgun (WGS) entry which is preliminary data.</text>
</comment>
<dbReference type="PRINTS" id="PR01805">
    <property type="entry name" value="VACJLIPOPROT"/>
</dbReference>